<dbReference type="EnsemblMetazoa" id="PPA03641.1">
    <property type="protein sequence ID" value="PPA03641.1"/>
    <property type="gene ID" value="WBGene00093195"/>
</dbReference>
<evidence type="ECO:0000313" key="3">
    <source>
        <dbReference type="Proteomes" id="UP000005239"/>
    </source>
</evidence>
<name>A0A2A6B3E1_PRIPA</name>
<dbReference type="OrthoDB" id="5838062at2759"/>
<dbReference type="InterPro" id="IPR003582">
    <property type="entry name" value="ShKT_dom"/>
</dbReference>
<accession>A0A2A6B3E1</accession>
<comment type="caution">
    <text evidence="1">Lacks conserved residue(s) required for the propagation of feature annotation.</text>
</comment>
<dbReference type="PANTHER" id="PTHR46707">
    <property type="entry name" value="PROTEIN CBG07468"/>
    <property type="match status" value="1"/>
</dbReference>
<keyword evidence="3" id="KW-1185">Reference proteome</keyword>
<protein>
    <submittedName>
        <fullName evidence="2">ShK domain-containing protein</fullName>
    </submittedName>
</protein>
<dbReference type="AlphaFoldDB" id="A0A2A6B3E1"/>
<dbReference type="Gene3D" id="1.10.10.1940">
    <property type="match status" value="1"/>
</dbReference>
<dbReference type="Pfam" id="PF01549">
    <property type="entry name" value="ShK"/>
    <property type="match status" value="3"/>
</dbReference>
<reference evidence="3" key="1">
    <citation type="journal article" date="2008" name="Nat. Genet.">
        <title>The Pristionchus pacificus genome provides a unique perspective on nematode lifestyle and parasitism.</title>
        <authorList>
            <person name="Dieterich C."/>
            <person name="Clifton S.W."/>
            <person name="Schuster L.N."/>
            <person name="Chinwalla A."/>
            <person name="Delehaunty K."/>
            <person name="Dinkelacker I."/>
            <person name="Fulton L."/>
            <person name="Fulton R."/>
            <person name="Godfrey J."/>
            <person name="Minx P."/>
            <person name="Mitreva M."/>
            <person name="Roeseler W."/>
            <person name="Tian H."/>
            <person name="Witte H."/>
            <person name="Yang S.P."/>
            <person name="Wilson R.K."/>
            <person name="Sommer R.J."/>
        </authorList>
    </citation>
    <scope>NUCLEOTIDE SEQUENCE [LARGE SCALE GENOMIC DNA]</scope>
    <source>
        <strain evidence="3">PS312</strain>
    </source>
</reference>
<evidence type="ECO:0000313" key="2">
    <source>
        <dbReference type="EnsemblMetazoa" id="PPA03641.1"/>
    </source>
</evidence>
<organism evidence="2 3">
    <name type="scientific">Pristionchus pacificus</name>
    <name type="common">Parasitic nematode worm</name>
    <dbReference type="NCBI Taxonomy" id="54126"/>
    <lineage>
        <taxon>Eukaryota</taxon>
        <taxon>Metazoa</taxon>
        <taxon>Ecdysozoa</taxon>
        <taxon>Nematoda</taxon>
        <taxon>Chromadorea</taxon>
        <taxon>Rhabditida</taxon>
        <taxon>Rhabditina</taxon>
        <taxon>Diplogasteromorpha</taxon>
        <taxon>Diplogasteroidea</taxon>
        <taxon>Neodiplogasteridae</taxon>
        <taxon>Pristionchus</taxon>
    </lineage>
</organism>
<sequence length="378" mass="39038">MNALFATVVIALISGAAPQCSSTHNSNCVHFVRNGFCDNMGYTLAQRQATCGISCGLCDAAGRPIQAGVCSGDADANCANWARNGFCDSSEYSQAEKMAYCCKSCAASIAATDANVNCAAWAANTTNPFCVNTMTAAQKTLFCANTCAFEIKPTADCALYTVTGTTFARGATSNKAAAPGAAVASGVKTGTTLNRVFAKSGCTVKLFAVAAPPATNIGEAATFTGNSTSNFFPVAATNNGALSYTCVQYGRNGVHSSMVVPEMTTNGAVPKWTLPGLAASEYASIATNMNLVVSTRPVDASTTKLFDGYVEMGGGSDTTIVMSVRAPGYEMAFLIIADNEQPLLLHKCDTTTPSSNPEALKTVNVPYVGAGQFQVCFS</sequence>
<dbReference type="PANTHER" id="PTHR46707:SF1">
    <property type="entry name" value="COEXPRESSED WITH POLYCYSTINS-RELATED"/>
    <property type="match status" value="1"/>
</dbReference>
<dbReference type="SMART" id="SM00254">
    <property type="entry name" value="ShKT"/>
    <property type="match status" value="3"/>
</dbReference>
<accession>A0A8R1U4E7</accession>
<dbReference type="Proteomes" id="UP000005239">
    <property type="component" value="Unassembled WGS sequence"/>
</dbReference>
<reference evidence="2" key="2">
    <citation type="submission" date="2022-06" db="UniProtKB">
        <authorList>
            <consortium name="EnsemblMetazoa"/>
        </authorList>
    </citation>
    <scope>IDENTIFICATION</scope>
    <source>
        <strain evidence="2">PS312</strain>
    </source>
</reference>
<dbReference type="PROSITE" id="PS51670">
    <property type="entry name" value="SHKT"/>
    <property type="match status" value="1"/>
</dbReference>
<evidence type="ECO:0000256" key="1">
    <source>
        <dbReference type="PROSITE-ProRule" id="PRU01005"/>
    </source>
</evidence>
<gene>
    <name evidence="2" type="primary">WBGene00093195</name>
</gene>
<proteinExistence type="predicted"/>